<dbReference type="SUPFAM" id="SSF88697">
    <property type="entry name" value="PUA domain-like"/>
    <property type="match status" value="1"/>
</dbReference>
<proteinExistence type="predicted"/>
<keyword evidence="3" id="KW-1185">Reference proteome</keyword>
<dbReference type="InterPro" id="IPR015947">
    <property type="entry name" value="PUA-like_sf"/>
</dbReference>
<dbReference type="InterPro" id="IPR007374">
    <property type="entry name" value="ASCH_domain"/>
</dbReference>
<dbReference type="STRING" id="192814.GCA_900166575_02726"/>
<feature type="domain" description="ASCH" evidence="1">
    <location>
        <begin position="6"/>
        <end position="67"/>
    </location>
</feature>
<dbReference type="EMBL" id="SRJC01000002">
    <property type="protein sequence ID" value="TGB02913.1"/>
    <property type="molecule type" value="Genomic_DNA"/>
</dbReference>
<comment type="caution">
    <text evidence="2">The sequence shown here is derived from an EMBL/GenBank/DDBJ whole genome shotgun (WGS) entry which is preliminary data.</text>
</comment>
<reference evidence="2 3" key="1">
    <citation type="journal article" date="2003" name="Int. J. Syst. Evol. Microbiol.">
        <title>Halobacillus salinus sp. nov., isolated from a salt lake on the coast of the East Sea in Korea.</title>
        <authorList>
            <person name="Yoon J.H."/>
            <person name="Kang K.H."/>
            <person name="Park Y.H."/>
        </authorList>
    </citation>
    <scope>NUCLEOTIDE SEQUENCE [LARGE SCALE GENOMIC DNA]</scope>
    <source>
        <strain evidence="2 3">HSL-3</strain>
    </source>
</reference>
<sequence>MKGLLIKSPWIDLILNARKTWEIRGSNTKKRGKIALIKSGSGMVFGEVNIKDSKELSLEEYQVSREFHGIDSEYSSELPYKKTYAWVLEEPKLYEEPIPYKHPMGAVIWVDLEKQKNT</sequence>
<organism evidence="2 3">
    <name type="scientific">Halobacillus salinus</name>
    <dbReference type="NCBI Taxonomy" id="192814"/>
    <lineage>
        <taxon>Bacteria</taxon>
        <taxon>Bacillati</taxon>
        <taxon>Bacillota</taxon>
        <taxon>Bacilli</taxon>
        <taxon>Bacillales</taxon>
        <taxon>Bacillaceae</taxon>
        <taxon>Halobacillus</taxon>
    </lineage>
</organism>
<evidence type="ECO:0000259" key="1">
    <source>
        <dbReference type="Pfam" id="PF04266"/>
    </source>
</evidence>
<dbReference type="Pfam" id="PF04266">
    <property type="entry name" value="ASCH"/>
    <property type="match status" value="1"/>
</dbReference>
<protein>
    <submittedName>
        <fullName evidence="2">ASCH domain-containing protein</fullName>
    </submittedName>
</protein>
<accession>A0A4Z0H097</accession>
<evidence type="ECO:0000313" key="2">
    <source>
        <dbReference type="EMBL" id="TGB02913.1"/>
    </source>
</evidence>
<dbReference type="Proteomes" id="UP000297982">
    <property type="component" value="Unassembled WGS sequence"/>
</dbReference>
<dbReference type="RefSeq" id="WP_135327826.1">
    <property type="nucleotide sequence ID" value="NZ_SRJC01000002.1"/>
</dbReference>
<dbReference type="AlphaFoldDB" id="A0A4Z0H097"/>
<name>A0A4Z0H097_9BACI</name>
<evidence type="ECO:0000313" key="3">
    <source>
        <dbReference type="Proteomes" id="UP000297982"/>
    </source>
</evidence>
<gene>
    <name evidence="2" type="ORF">E4663_12240</name>
</gene>
<dbReference type="Gene3D" id="2.30.130.30">
    <property type="entry name" value="Hypothetical protein"/>
    <property type="match status" value="1"/>
</dbReference>